<dbReference type="CDD" id="cd00081">
    <property type="entry name" value="Hint"/>
    <property type="match status" value="1"/>
</dbReference>
<feature type="compositionally biased region" description="Polar residues" evidence="2">
    <location>
        <begin position="1586"/>
        <end position="1603"/>
    </location>
</feature>
<dbReference type="NCBIfam" id="TIGR03696">
    <property type="entry name" value="Rhs_assc_core"/>
    <property type="match status" value="1"/>
</dbReference>
<evidence type="ECO:0000313" key="5">
    <source>
        <dbReference type="Proteomes" id="UP001344658"/>
    </source>
</evidence>
<evidence type="ECO:0000313" key="4">
    <source>
        <dbReference type="EMBL" id="MEE4546265.1"/>
    </source>
</evidence>
<proteinExistence type="predicted"/>
<dbReference type="RefSeq" id="WP_330799968.1">
    <property type="nucleotide sequence ID" value="NZ_JAZEWV010000042.1"/>
</dbReference>
<dbReference type="SUPFAM" id="SSF51110">
    <property type="entry name" value="alpha-D-mannose-specific plant lectins"/>
    <property type="match status" value="1"/>
</dbReference>
<dbReference type="InterPro" id="IPR031325">
    <property type="entry name" value="RHS_repeat"/>
</dbReference>
<accession>A0ABU7PKF5</accession>
<feature type="region of interest" description="Disordered" evidence="2">
    <location>
        <begin position="1586"/>
        <end position="1614"/>
    </location>
</feature>
<gene>
    <name evidence="4" type="ORF">V2S66_30420</name>
</gene>
<dbReference type="InterPro" id="IPR006530">
    <property type="entry name" value="YD"/>
</dbReference>
<dbReference type="PROSITE" id="PS50927">
    <property type="entry name" value="BULB_LECTIN"/>
    <property type="match status" value="1"/>
</dbReference>
<dbReference type="Proteomes" id="UP001344658">
    <property type="component" value="Unassembled WGS sequence"/>
</dbReference>
<dbReference type="SMART" id="SM00108">
    <property type="entry name" value="B_lectin"/>
    <property type="match status" value="1"/>
</dbReference>
<dbReference type="InterPro" id="IPR030934">
    <property type="entry name" value="Intein_C"/>
</dbReference>
<dbReference type="InterPro" id="IPR036844">
    <property type="entry name" value="Hint_dom_sf"/>
</dbReference>
<feature type="region of interest" description="Disordered" evidence="2">
    <location>
        <begin position="1891"/>
        <end position="1914"/>
    </location>
</feature>
<feature type="compositionally biased region" description="Basic and acidic residues" evidence="2">
    <location>
        <begin position="868"/>
        <end position="877"/>
    </location>
</feature>
<evidence type="ECO:0000259" key="3">
    <source>
        <dbReference type="PROSITE" id="PS50927"/>
    </source>
</evidence>
<dbReference type="InterPro" id="IPR001480">
    <property type="entry name" value="Bulb-type_lectin_dom"/>
</dbReference>
<keyword evidence="5" id="KW-1185">Reference proteome</keyword>
<dbReference type="SUPFAM" id="SSF51294">
    <property type="entry name" value="Hedgehog/intein (Hint) domain"/>
    <property type="match status" value="1"/>
</dbReference>
<dbReference type="InterPro" id="IPR003587">
    <property type="entry name" value="Hint_dom_N"/>
</dbReference>
<dbReference type="EMBL" id="JAZEWV010000042">
    <property type="protein sequence ID" value="MEE4546265.1"/>
    <property type="molecule type" value="Genomic_DNA"/>
</dbReference>
<evidence type="ECO:0000256" key="2">
    <source>
        <dbReference type="SAM" id="MobiDB-lite"/>
    </source>
</evidence>
<feature type="region of interest" description="Disordered" evidence="2">
    <location>
        <begin position="1192"/>
        <end position="1221"/>
    </location>
</feature>
<dbReference type="NCBIfam" id="TIGR01643">
    <property type="entry name" value="YD_repeat_2x"/>
    <property type="match status" value="1"/>
</dbReference>
<dbReference type="Pfam" id="PF07591">
    <property type="entry name" value="PT-HINT"/>
    <property type="match status" value="1"/>
</dbReference>
<dbReference type="Gene3D" id="2.180.10.10">
    <property type="entry name" value="RHS repeat-associated core"/>
    <property type="match status" value="2"/>
</dbReference>
<sequence length="2381" mass="249368">MTAPVHAARLPILLGPAGSLDTNLLPPTAAVRAERATNGKAFIPQSVHAAVASHTTAQRAGVNGLLISLSRTDTSSSAERVSVALDYSGIKDAFGAGYGERLRLASYPTCVLTTPELASCRVGTPVAASANDTAHDRLVADVTLPKTSVPSAVPDAADSKTVALSKSVVSGAVVLGTTPDASGTSGTFKASPLSSSGKWGASGATGAFTYSYSIAVPPALGGKAPSLTLNYNSQSADGRTSQTNNQGSWVGDSWTLWPGSVNRSYRSCSDDGEASTNQEQCWAGDNASLTLNGATHELVPASAPNADGTISTWRFADDDGSVVKELTGATNGLNGGTYWQVTDRAGMTYIFGADHLPAAQKGTGTDQSTASAWGAPVYGNGATEPCHASTLDASWCTQGWQWNLDFVIDAHQNITVYRYNARTNYYSRGTTHTTTPYIRSGLVNTITYGQSVTDYKAAHNAAAKVVFTPAPDGRCDPTGFTCTGATLNSTNASHWPDVPFDQNCGSASCAIYSPSFWSNDRLTTITTSVWDTSLSTPGYRTVDTYNLANQDYPDPKDGTAGVNNSVTPKAMWLDSVQHTGNDTGGGGSAVPEKAVTFQGAFYANRVPGLIQPAVTPLKRQRMTLITNETGAKTAISYQNDTCSRSAPPSEDNDHTTCYPVRWTPSGYAAPILDWFNKYVVGEVDVSDNATTASPAHVTKYDYSQGSAAWHHDDDEITLAKYRTWDEWRGYSQVITRVGSGNDPVSQSASFYLQGMDGDLNANGSHKSISVAPARGGAITDRDAWSGETYQTVSYDRSGGSPSKRTVTIPWISTPTATHTRADNLPAQVAQYTDTAATYGQTLISGTTWRTSGTFTSFDDATGLATDVDDRGEVDTSDRPVAGGTTPEKCTHTTYATTTAGDTTGLPAEIYSVAGPCGTAVDAAHALSDSRMYYDDSPTLGKVPGAGAVTSMQALKDFGGTGGAATWTAATKAAYDSYGRIISATDAMGRTTGTAYLPAGSIALPTSTTVTNNKGWTTTTTYDVARSLILSTTDVNGHVTSYVYDGLARLIKGWSPAHPKATNASTPNAQFVYNVSNSGPTWVEEQTLRDDQSTYRPDYKIYDSLLQLREDQTTTADDTAGARLISATYYDSLGRARVADSAFVNTEADPGPTFKLPVDAQVPSQTVTAYDGMGRVTSSTLNYNAVAQTTTSTTYPVGDETDVTPPTGGTPTATVTDGRGQTTEVRQFHSSTPTGAYDGTGYAYDAAGRRTALTDSSGNTWTTTYDQLGNKVKTTDPDTGTTKSVYDDDAEITEVTDARHSPSGGVSTSYDTLGRPTDTYASPAGGKTFVHLTHTDYDPTGALGQVAESTSYDSAGNAWTNTVSGYTADYLPTGTTTTIPVGAVHNTAAISYPTTTSYQPITRSTYTANLPAVGPMPTESLTYGYDDNGLTVDMGGKDSYLSWMDYTHLGQPLRAYMGVTPSEVTETYNWEASTGRLLNSDLDMESGATHVDATSYTYNPAGSITSISDVQDGGGAAKTDTQCFKYDYLQRLTDAWTDSGTTTTAPIPSIQGVGGCANTTPSTGSLGGPDPYWQSYGYDATGNRTSLTDHSVTGVSSQDTTTTEAYPGSVPGASGPHTVATATITGNGGGNQSFTYDASGNTTEIKKDPGNKDLAAGATLQSGQSMVSNSVRLSMQADGNLVLYSLKSGQSLWSSETAGHAGAVATMGTDGNFTVHTATGTTLWSAPVSTVTAGSFARLGDDGRLVVTTSDGTEYWDTKTSTYDRSADDLKFTYDDTGRLATTTQAGSSGTAATTYIYDAGGNLLARTDVNTGTTTTTLFLGADQLTLDGTGNATSDTRYYAVAGGPTAVRTATTGKTGTVLHFQAADPHGSALTDITADNKTVTRRAYTPFGQDRTAGGNPTTWPGGKGYVDGTPDTTTGLTNLGAREYDPDLGRFLSADPVLNAADPQSLNGYAYADNTPITASDPTGLMRDGGGDCGTNCNVGGHSANDCPPFCSPDGMAHGPSNAKNDWFDNVDYDIPPARTHHHHNGFTSWVSSAAHETSRTFVQGTRVVYHVSGASDVVGCVTDPSVGGCATAAAITAGFVLTGGEDELEIAAYRGVEEVGEEAAADATAEGAQAVEEGVKCSFTPTTPVLMDGGKTKPIGDIKPGDHVEAADPANGRHQGPRTVTATHVNHDHDLIDLTVETSPGTVTTIHTTSKHPFWDDTRHTWVAAGRLIPGHALETDHNAHVRVTAVHVVPGAADMYNLTVDQLHTYYVLAGVTPVLVHNCDNQIYEANPKHGSEARATSRGGSSAEPADGQGALDNSVQIKGTSPRRVGIDPSNGDVVILDRHLEAPCDCGGTNELFHGHVRTDINSDPGMQAARNALRRAIKTGDIVVP</sequence>
<dbReference type="NCBIfam" id="TIGR01443">
    <property type="entry name" value="intein_Cterm"/>
    <property type="match status" value="1"/>
</dbReference>
<dbReference type="PANTHER" id="PTHR32305">
    <property type="match status" value="1"/>
</dbReference>
<evidence type="ECO:0000256" key="1">
    <source>
        <dbReference type="ARBA" id="ARBA00022737"/>
    </source>
</evidence>
<dbReference type="CDD" id="cd20695">
    <property type="entry name" value="CdiA-CT_5T87E_Ct"/>
    <property type="match status" value="1"/>
</dbReference>
<dbReference type="SMART" id="SM00306">
    <property type="entry name" value="HintN"/>
    <property type="match status" value="1"/>
</dbReference>
<protein>
    <submittedName>
        <fullName evidence="4">Polymorphic toxin-type HINT domain-containing protein</fullName>
    </submittedName>
</protein>
<dbReference type="Gene3D" id="2.170.16.10">
    <property type="entry name" value="Hedgehog/Intein (Hint) domain"/>
    <property type="match status" value="1"/>
</dbReference>
<name>A0ABU7PKF5_9ACTN</name>
<dbReference type="InterPro" id="IPR022385">
    <property type="entry name" value="Rhs_assc_core"/>
</dbReference>
<dbReference type="PANTHER" id="PTHR32305:SF17">
    <property type="entry name" value="TRNA NUCLEASE WAPA"/>
    <property type="match status" value="1"/>
</dbReference>
<dbReference type="InterPro" id="IPR056823">
    <property type="entry name" value="TEN-like_YD-shell"/>
</dbReference>
<dbReference type="InterPro" id="IPR036426">
    <property type="entry name" value="Bulb-type_lectin_dom_sf"/>
</dbReference>
<feature type="region of interest" description="Disordered" evidence="2">
    <location>
        <begin position="2279"/>
        <end position="2324"/>
    </location>
</feature>
<comment type="caution">
    <text evidence="4">The sequence shown here is derived from an EMBL/GenBank/DDBJ whole genome shotgun (WGS) entry which is preliminary data.</text>
</comment>
<dbReference type="Pfam" id="PF25023">
    <property type="entry name" value="TEN_YD-shell"/>
    <property type="match status" value="1"/>
</dbReference>
<dbReference type="InterPro" id="IPR050708">
    <property type="entry name" value="T6SS_VgrG/RHS"/>
</dbReference>
<organism evidence="4 5">
    <name type="scientific">Actinacidiphila polyblastidii</name>
    <dbReference type="NCBI Taxonomy" id="3110430"/>
    <lineage>
        <taxon>Bacteria</taxon>
        <taxon>Bacillati</taxon>
        <taxon>Actinomycetota</taxon>
        <taxon>Actinomycetes</taxon>
        <taxon>Kitasatosporales</taxon>
        <taxon>Streptomycetaceae</taxon>
        <taxon>Actinacidiphila</taxon>
    </lineage>
</organism>
<feature type="region of interest" description="Disordered" evidence="2">
    <location>
        <begin position="868"/>
        <end position="887"/>
    </location>
</feature>
<reference evidence="4 5" key="1">
    <citation type="submission" date="2023-12" db="EMBL/GenBank/DDBJ databases">
        <title>Streptomyces sp. V4-01.</title>
        <authorList>
            <person name="Somphong A."/>
            <person name="Phongsopitanun W."/>
        </authorList>
    </citation>
    <scope>NUCLEOTIDE SEQUENCE [LARGE SCALE GENOMIC DNA]</scope>
    <source>
        <strain evidence="4 5">V4-01</strain>
    </source>
</reference>
<feature type="domain" description="Bulb-type lectin" evidence="3">
    <location>
        <begin position="1650"/>
        <end position="1759"/>
    </location>
</feature>
<feature type="compositionally biased region" description="Low complexity" evidence="2">
    <location>
        <begin position="1202"/>
        <end position="1217"/>
    </location>
</feature>
<dbReference type="Pfam" id="PF05593">
    <property type="entry name" value="RHS_repeat"/>
    <property type="match status" value="1"/>
</dbReference>
<keyword evidence="1" id="KW-0677">Repeat</keyword>
<dbReference type="PROSITE" id="PS50818">
    <property type="entry name" value="INTEIN_C_TER"/>
    <property type="match status" value="1"/>
</dbReference>